<dbReference type="EMBL" id="JAGDFM010000348">
    <property type="protein sequence ID" value="KAG7379456.1"/>
    <property type="molecule type" value="Genomic_DNA"/>
</dbReference>
<dbReference type="Proteomes" id="UP000694044">
    <property type="component" value="Unassembled WGS sequence"/>
</dbReference>
<evidence type="ECO:0000256" key="1">
    <source>
        <dbReference type="SAM" id="MobiDB-lite"/>
    </source>
</evidence>
<dbReference type="PANTHER" id="PTHR37066">
    <property type="entry name" value="HELICASE-ASSOCIATED"/>
    <property type="match status" value="1"/>
</dbReference>
<keyword evidence="4" id="KW-1185">Reference proteome</keyword>
<name>A0A8T1VER9_9STRA</name>
<dbReference type="AlphaFoldDB" id="A0A8T1VER9"/>
<dbReference type="PANTHER" id="PTHR37066:SF1">
    <property type="entry name" value="LNS2_PITP DOMAIN-CONTAINING PROTEIN"/>
    <property type="match status" value="1"/>
</dbReference>
<feature type="region of interest" description="Disordered" evidence="1">
    <location>
        <begin position="28"/>
        <end position="49"/>
    </location>
</feature>
<protein>
    <recommendedName>
        <fullName evidence="2">Helicase-associated domain-containing protein</fullName>
    </recommendedName>
</protein>
<feature type="domain" description="Helicase-associated" evidence="2">
    <location>
        <begin position="55"/>
        <end position="130"/>
    </location>
</feature>
<sequence>MLRSTARKTWRLSHSTRQRSVLTLRCSSSTLSDGGSASRDSPVPAAVGKDRKPNVWETKVLPALRTYKEKNGHVLVPYAFVVPSDDKTWPSITWGYNLGSSVSRLRNQLKGESHWTISTKVVEELEAIGFAPAASQFKWDTIIMPSLRRFYAVHSHTDVSQTFVVPRGDATWPTVAWGWRLGRTVDHIRHGTVYAPQLEKSEEELESMGFCYKTTIVERDWTEKILPSLEVFRQEFGHCLVSLPFKVPEDPKWPCKAWGLNLGTVVSSMRVQATYTEQAARDKDRLVAIGFTWSRNAGMWNDRIMPALEVFGAIYPHRNVVQKFVVPSEKPWPRSAWTLRLGGTLADMRSRGCYFSFYGRDIEKLDGLNVNLKLSARAWQTHVAPLLAIYLATSLPKDVSEDFVIPSKAPWPEKMWGVRLGLIVARNSHHLPRQV</sequence>
<feature type="compositionally biased region" description="Low complexity" evidence="1">
    <location>
        <begin position="28"/>
        <end position="38"/>
    </location>
</feature>
<reference evidence="3" key="1">
    <citation type="submission" date="2021-02" db="EMBL/GenBank/DDBJ databases">
        <authorList>
            <person name="Palmer J.M."/>
        </authorList>
    </citation>
    <scope>NUCLEOTIDE SEQUENCE</scope>
    <source>
        <strain evidence="3">SCRP734</strain>
    </source>
</reference>
<gene>
    <name evidence="3" type="ORF">PHYPSEUDO_008561</name>
</gene>
<evidence type="ECO:0000313" key="4">
    <source>
        <dbReference type="Proteomes" id="UP000694044"/>
    </source>
</evidence>
<dbReference type="Pfam" id="PF03457">
    <property type="entry name" value="HA"/>
    <property type="match status" value="1"/>
</dbReference>
<proteinExistence type="predicted"/>
<comment type="caution">
    <text evidence="3">The sequence shown here is derived from an EMBL/GenBank/DDBJ whole genome shotgun (WGS) entry which is preliminary data.</text>
</comment>
<evidence type="ECO:0000259" key="2">
    <source>
        <dbReference type="Pfam" id="PF03457"/>
    </source>
</evidence>
<evidence type="ECO:0000313" key="3">
    <source>
        <dbReference type="EMBL" id="KAG7379456.1"/>
    </source>
</evidence>
<accession>A0A8T1VER9</accession>
<organism evidence="3 4">
    <name type="scientific">Phytophthora pseudosyringae</name>
    <dbReference type="NCBI Taxonomy" id="221518"/>
    <lineage>
        <taxon>Eukaryota</taxon>
        <taxon>Sar</taxon>
        <taxon>Stramenopiles</taxon>
        <taxon>Oomycota</taxon>
        <taxon>Peronosporomycetes</taxon>
        <taxon>Peronosporales</taxon>
        <taxon>Peronosporaceae</taxon>
        <taxon>Phytophthora</taxon>
    </lineage>
</organism>
<dbReference type="OrthoDB" id="66498at2759"/>
<dbReference type="InterPro" id="IPR005114">
    <property type="entry name" value="Helicase_assoc"/>
</dbReference>